<keyword evidence="1" id="KW-0496">Mitochondrion</keyword>
<organism evidence="1">
    <name type="scientific">Picea glauca</name>
    <name type="common">White spruce</name>
    <name type="synonym">Pinus glauca</name>
    <dbReference type="NCBI Taxonomy" id="3330"/>
    <lineage>
        <taxon>Eukaryota</taxon>
        <taxon>Viridiplantae</taxon>
        <taxon>Streptophyta</taxon>
        <taxon>Embryophyta</taxon>
        <taxon>Tracheophyta</taxon>
        <taxon>Spermatophyta</taxon>
        <taxon>Pinopsida</taxon>
        <taxon>Pinidae</taxon>
        <taxon>Conifers I</taxon>
        <taxon>Pinales</taxon>
        <taxon>Pinaceae</taxon>
        <taxon>Picea</taxon>
    </lineage>
</organism>
<accession>A0A117NH30</accession>
<evidence type="ECO:0000313" key="1">
    <source>
        <dbReference type="EMBL" id="KUM47765.1"/>
    </source>
</evidence>
<sequence length="96" mass="11630">MNRYKGTEDPEEHIWFCQTRWTEKGFPRQEWVHRFIQTQDSVPRSWYVQEETRRQTGDWELVSRQFCATFRFASEDPALTGILQQIKQFLFNGAEP</sequence>
<comment type="caution">
    <text evidence="1">The sequence shown here is derived from an EMBL/GenBank/DDBJ whole genome shotgun (WGS) entry which is preliminary data.</text>
</comment>
<proteinExistence type="predicted"/>
<dbReference type="AlphaFoldDB" id="A0A117NH30"/>
<protein>
    <submittedName>
        <fullName evidence="1">Uncharacterized protein</fullName>
    </submittedName>
</protein>
<name>A0A117NH30_PICGL</name>
<dbReference type="EMBL" id="LKAM01000007">
    <property type="protein sequence ID" value="KUM47765.1"/>
    <property type="molecule type" value="Genomic_DNA"/>
</dbReference>
<gene>
    <name evidence="1" type="ORF">ABT39_MTgene5952</name>
</gene>
<geneLocation type="mitochondrion" evidence="1"/>
<reference evidence="1" key="1">
    <citation type="journal article" date="2015" name="Genome Biol. Evol.">
        <title>Organellar Genomes of White Spruce (Picea glauca): Assembly and Annotation.</title>
        <authorList>
            <person name="Jackman S.D."/>
            <person name="Warren R.L."/>
            <person name="Gibb E.A."/>
            <person name="Vandervalk B.P."/>
            <person name="Mohamadi H."/>
            <person name="Chu J."/>
            <person name="Raymond A."/>
            <person name="Pleasance S."/>
            <person name="Coope R."/>
            <person name="Wildung M.R."/>
            <person name="Ritland C.E."/>
            <person name="Bousquet J."/>
            <person name="Jones S.J."/>
            <person name="Bohlmann J."/>
            <person name="Birol I."/>
        </authorList>
    </citation>
    <scope>NUCLEOTIDE SEQUENCE [LARGE SCALE GENOMIC DNA]</scope>
    <source>
        <tissue evidence="1">Flushing bud</tissue>
    </source>
</reference>